<dbReference type="Gene3D" id="3.30.360.10">
    <property type="entry name" value="Dihydrodipicolinate Reductase, domain 2"/>
    <property type="match status" value="1"/>
</dbReference>
<dbReference type="Gene3D" id="3.40.50.720">
    <property type="entry name" value="NAD(P)-binding Rossmann-like Domain"/>
    <property type="match status" value="1"/>
</dbReference>
<dbReference type="Proteomes" id="UP001154322">
    <property type="component" value="Unassembled WGS sequence"/>
</dbReference>
<dbReference type="SUPFAM" id="SSF51735">
    <property type="entry name" value="NAD(P)-binding Rossmann-fold domains"/>
    <property type="match status" value="1"/>
</dbReference>
<dbReference type="Pfam" id="PF02894">
    <property type="entry name" value="GFO_IDH_MocA_C"/>
    <property type="match status" value="1"/>
</dbReference>
<dbReference type="EMBL" id="CALYLO010000002">
    <property type="protein sequence ID" value="CAH8245075.1"/>
    <property type="molecule type" value="Genomic_DNA"/>
</dbReference>
<comment type="caution">
    <text evidence="4">The sequence shown here is derived from an EMBL/GenBank/DDBJ whole genome shotgun (WGS) entry which is preliminary data.</text>
</comment>
<dbReference type="InterPro" id="IPR004104">
    <property type="entry name" value="Gfo/Idh/MocA-like_OxRdtase_C"/>
</dbReference>
<feature type="domain" description="Gfo/Idh/MocA-like oxidoreductase N-terminal" evidence="2">
    <location>
        <begin position="6"/>
        <end position="126"/>
    </location>
</feature>
<dbReference type="InterPro" id="IPR000683">
    <property type="entry name" value="Gfo/Idh/MocA-like_OxRdtase_N"/>
</dbReference>
<proteinExistence type="inferred from homology"/>
<dbReference type="PANTHER" id="PTHR43377:SF2">
    <property type="entry name" value="BINDING ROSSMANN FOLD OXIDOREDUCTASE, PUTATIVE (AFU_ORTHOLOGUE AFUA_4G00560)-RELATED"/>
    <property type="match status" value="1"/>
</dbReference>
<keyword evidence="5" id="KW-1185">Reference proteome</keyword>
<evidence type="ECO:0000259" key="3">
    <source>
        <dbReference type="Pfam" id="PF02894"/>
    </source>
</evidence>
<name>A0ABM9G0I5_9BACL</name>
<dbReference type="SUPFAM" id="SSF55347">
    <property type="entry name" value="Glyceraldehyde-3-phosphate dehydrogenase-like, C-terminal domain"/>
    <property type="match status" value="1"/>
</dbReference>
<dbReference type="RefSeq" id="WP_213429761.1">
    <property type="nucleotide sequence ID" value="NZ_AP031286.1"/>
</dbReference>
<feature type="domain" description="Gfo/Idh/MocA-like oxidoreductase C-terminal" evidence="3">
    <location>
        <begin position="140"/>
        <end position="330"/>
    </location>
</feature>
<evidence type="ECO:0000313" key="5">
    <source>
        <dbReference type="Proteomes" id="UP001154322"/>
    </source>
</evidence>
<dbReference type="PANTHER" id="PTHR43377">
    <property type="entry name" value="BILIVERDIN REDUCTASE A"/>
    <property type="match status" value="1"/>
</dbReference>
<reference evidence="4" key="1">
    <citation type="submission" date="2022-06" db="EMBL/GenBank/DDBJ databases">
        <authorList>
            <person name="Dietemann V."/>
            <person name="Ory F."/>
            <person name="Dainat B."/>
            <person name="Oberhansli S."/>
        </authorList>
    </citation>
    <scope>NUCLEOTIDE SEQUENCE</scope>
    <source>
        <strain evidence="4">Ena-SAMPLE-TAB-26-04-2022-14:26:32:270-5432</strain>
    </source>
</reference>
<sequence>MNPITAIVIGAGDRGARAYSPYALDNPHELQLVGVADPNVERRQAFAEQFGLSEAQQFETWEAILEGGRRADAAIICTMDRMHYEPTLRALELGYHVLLEKPMSPEPRECVEMELAAKKHNRLLTICHVLRYTSFWSAMKREIDRGAIGDIVSIQLNENVGNMHMSHSFVRGNWRNSDESSPMILQKSCHDMDILAYLMNEPCVRVSSFGSLMHFHAGHKPEGAPARCIEGCPAEMACQYHAPRYYLGEGIDWARKITDDYTKEGILKALWEGPYGRCVYQTDNNVVDHQVVNLEFASGATAMFSMCGFTHDNTRIVQVMGTKGDIRGNMEDDSFTITDFVTKEKRVVQLAPSITGHGGGDSGIVRSFLKEVRAFGSSSGTESLSSASVSVRSHLMAFAAEQSRLQGGQVIDLQAMYDELAGAVPAGKAE</sequence>
<comment type="similarity">
    <text evidence="1">Belongs to the Gfo/Idh/MocA family.</text>
</comment>
<accession>A0ABM9G0I5</accession>
<dbReference type="InterPro" id="IPR036291">
    <property type="entry name" value="NAD(P)-bd_dom_sf"/>
</dbReference>
<dbReference type="Pfam" id="PF01408">
    <property type="entry name" value="GFO_IDH_MocA"/>
    <property type="match status" value="1"/>
</dbReference>
<evidence type="ECO:0000259" key="2">
    <source>
        <dbReference type="Pfam" id="PF01408"/>
    </source>
</evidence>
<evidence type="ECO:0000256" key="1">
    <source>
        <dbReference type="ARBA" id="ARBA00010928"/>
    </source>
</evidence>
<organism evidence="4 5">
    <name type="scientific">Paenibacillus melissococcoides</name>
    <dbReference type="NCBI Taxonomy" id="2912268"/>
    <lineage>
        <taxon>Bacteria</taxon>
        <taxon>Bacillati</taxon>
        <taxon>Bacillota</taxon>
        <taxon>Bacilli</taxon>
        <taxon>Bacillales</taxon>
        <taxon>Paenibacillaceae</taxon>
        <taxon>Paenibacillus</taxon>
    </lineage>
</organism>
<protein>
    <submittedName>
        <fullName evidence="4">Gfo/Idh/MocA family oxidoreductase</fullName>
    </submittedName>
</protein>
<gene>
    <name evidence="4" type="ORF">WJ0W_002305</name>
</gene>
<evidence type="ECO:0000313" key="4">
    <source>
        <dbReference type="EMBL" id="CAH8245075.1"/>
    </source>
</evidence>
<dbReference type="InterPro" id="IPR051450">
    <property type="entry name" value="Gfo/Idh/MocA_Oxidoreductases"/>
</dbReference>